<evidence type="ECO:0000256" key="1">
    <source>
        <dbReference type="PROSITE-ProRule" id="PRU00047"/>
    </source>
</evidence>
<dbReference type="PANTHER" id="PTHR31286:SF180">
    <property type="entry name" value="OS10G0362600 PROTEIN"/>
    <property type="match status" value="1"/>
</dbReference>
<dbReference type="PROSITE" id="PS50158">
    <property type="entry name" value="ZF_CCHC"/>
    <property type="match status" value="1"/>
</dbReference>
<dbReference type="GO" id="GO:0003676">
    <property type="term" value="F:nucleic acid binding"/>
    <property type="evidence" value="ECO:0007669"/>
    <property type="project" value="InterPro"/>
</dbReference>
<reference evidence="3" key="1">
    <citation type="submission" date="2019-10" db="EMBL/GenBank/DDBJ databases">
        <authorList>
            <person name="Zhang R."/>
            <person name="Pan Y."/>
            <person name="Wang J."/>
            <person name="Ma R."/>
            <person name="Yu S."/>
        </authorList>
    </citation>
    <scope>NUCLEOTIDE SEQUENCE</scope>
    <source>
        <strain evidence="3">LA-IB0</strain>
        <tissue evidence="3">Leaf</tissue>
    </source>
</reference>
<accession>A0AAV6XMR4</accession>
<dbReference type="AlphaFoldDB" id="A0AAV6XMR4"/>
<dbReference type="PANTHER" id="PTHR31286">
    <property type="entry name" value="GLYCINE-RICH CELL WALL STRUCTURAL PROTEIN 1.8-LIKE"/>
    <property type="match status" value="1"/>
</dbReference>
<keyword evidence="4" id="KW-1185">Reference proteome</keyword>
<proteinExistence type="predicted"/>
<name>A0AAV6XMR4_9LAMI</name>
<dbReference type="InterPro" id="IPR001878">
    <property type="entry name" value="Znf_CCHC"/>
</dbReference>
<dbReference type="EMBL" id="WHWC01000004">
    <property type="protein sequence ID" value="KAG8383578.1"/>
    <property type="molecule type" value="Genomic_DNA"/>
</dbReference>
<dbReference type="InterPro" id="IPR040256">
    <property type="entry name" value="At4g02000-like"/>
</dbReference>
<keyword evidence="1" id="KW-0863">Zinc-finger</keyword>
<dbReference type="Proteomes" id="UP000826271">
    <property type="component" value="Unassembled WGS sequence"/>
</dbReference>
<keyword evidence="1" id="KW-0479">Metal-binding</keyword>
<dbReference type="InterPro" id="IPR025836">
    <property type="entry name" value="Zn_knuckle_CX2CX4HX4C"/>
</dbReference>
<organism evidence="3 4">
    <name type="scientific">Buddleja alternifolia</name>
    <dbReference type="NCBI Taxonomy" id="168488"/>
    <lineage>
        <taxon>Eukaryota</taxon>
        <taxon>Viridiplantae</taxon>
        <taxon>Streptophyta</taxon>
        <taxon>Embryophyta</taxon>
        <taxon>Tracheophyta</taxon>
        <taxon>Spermatophyta</taxon>
        <taxon>Magnoliopsida</taxon>
        <taxon>eudicotyledons</taxon>
        <taxon>Gunneridae</taxon>
        <taxon>Pentapetalae</taxon>
        <taxon>asterids</taxon>
        <taxon>lamiids</taxon>
        <taxon>Lamiales</taxon>
        <taxon>Scrophulariaceae</taxon>
        <taxon>Buddlejeae</taxon>
        <taxon>Buddleja</taxon>
    </lineage>
</organism>
<evidence type="ECO:0000313" key="3">
    <source>
        <dbReference type="EMBL" id="KAG8383578.1"/>
    </source>
</evidence>
<evidence type="ECO:0000313" key="4">
    <source>
        <dbReference type="Proteomes" id="UP000826271"/>
    </source>
</evidence>
<feature type="domain" description="CCHC-type" evidence="2">
    <location>
        <begin position="220"/>
        <end position="234"/>
    </location>
</feature>
<protein>
    <recommendedName>
        <fullName evidence="2">CCHC-type domain-containing protein</fullName>
    </recommendedName>
</protein>
<dbReference type="Pfam" id="PF14392">
    <property type="entry name" value="zf-CCHC_4"/>
    <property type="match status" value="1"/>
</dbReference>
<gene>
    <name evidence="3" type="ORF">BUALT_Bualt04G0028100</name>
</gene>
<comment type="caution">
    <text evidence="3">The sequence shown here is derived from an EMBL/GenBank/DDBJ whole genome shotgun (WGS) entry which is preliminary data.</text>
</comment>
<dbReference type="GO" id="GO:0008270">
    <property type="term" value="F:zinc ion binding"/>
    <property type="evidence" value="ECO:0007669"/>
    <property type="project" value="UniProtKB-KW"/>
</dbReference>
<evidence type="ECO:0000259" key="2">
    <source>
        <dbReference type="PROSITE" id="PS50158"/>
    </source>
</evidence>
<keyword evidence="1" id="KW-0862">Zinc</keyword>
<sequence>MFLIDLEGNKYSCKHCQAHLALTDGIISRSFHCRHGKANVSIVECKYMKLLMIRAKNTKKEILSWRSSKCWALLEAPIYSIIQDSQMTGSDIDDMSIISGVLISLTVRKISVDRFILIFNHRVDRQQAIEDGPWDFDKNLIVLSTLSESDNPSTVALNLSDIRISIGTFKAVHIEENGISWTSTIRITVTLDITQPLKQALKLKSASSESHIYERLPNFCYLCGTIGHISKLCKLRYLPTFVDPGTLLLFGPWLGALLSHFGGQQFGSNKILFTGRINASRLMYMGSDGATMGESTLGTKEPLGHKYSSGFIALGDGSNTPKHLIENRLAKSSKVDAIKRNLDFCGCSVDCKGLSGRLALLWPKNMDVLLLSFSDNHIDAMIDSLTPESTWRLIGFYGAPDTTRKK</sequence>